<evidence type="ECO:0000256" key="3">
    <source>
        <dbReference type="ARBA" id="ARBA00023015"/>
    </source>
</evidence>
<dbReference type="InterPro" id="IPR015421">
    <property type="entry name" value="PyrdxlP-dep_Trfase_major"/>
</dbReference>
<dbReference type="Proteomes" id="UP000199494">
    <property type="component" value="Unassembled WGS sequence"/>
</dbReference>
<dbReference type="InterPro" id="IPR036390">
    <property type="entry name" value="WH_DNA-bd_sf"/>
</dbReference>
<dbReference type="AlphaFoldDB" id="A0A1G6NU41"/>
<keyword evidence="6" id="KW-0808">Transferase</keyword>
<dbReference type="PRINTS" id="PR00035">
    <property type="entry name" value="HTHGNTR"/>
</dbReference>
<dbReference type="PROSITE" id="PS50949">
    <property type="entry name" value="HTH_GNTR"/>
    <property type="match status" value="1"/>
</dbReference>
<dbReference type="GO" id="GO:0003677">
    <property type="term" value="F:DNA binding"/>
    <property type="evidence" value="ECO:0007669"/>
    <property type="project" value="UniProtKB-KW"/>
</dbReference>
<keyword evidence="3" id="KW-0805">Transcription regulation</keyword>
<dbReference type="Pfam" id="PF00155">
    <property type="entry name" value="Aminotran_1_2"/>
    <property type="match status" value="1"/>
</dbReference>
<dbReference type="CDD" id="cd00609">
    <property type="entry name" value="AAT_like"/>
    <property type="match status" value="1"/>
</dbReference>
<keyword evidence="2" id="KW-0663">Pyridoxal phosphate</keyword>
<dbReference type="SUPFAM" id="SSF53383">
    <property type="entry name" value="PLP-dependent transferases"/>
    <property type="match status" value="1"/>
</dbReference>
<gene>
    <name evidence="6" type="ORF">SAMN05421630_103288</name>
</gene>
<dbReference type="CDD" id="cd07377">
    <property type="entry name" value="WHTH_GntR"/>
    <property type="match status" value="1"/>
</dbReference>
<dbReference type="GO" id="GO:0003700">
    <property type="term" value="F:DNA-binding transcription factor activity"/>
    <property type="evidence" value="ECO:0007669"/>
    <property type="project" value="InterPro"/>
</dbReference>
<dbReference type="InterPro" id="IPR004839">
    <property type="entry name" value="Aminotransferase_I/II_large"/>
</dbReference>
<evidence type="ECO:0000256" key="1">
    <source>
        <dbReference type="ARBA" id="ARBA00005384"/>
    </source>
</evidence>
<dbReference type="SUPFAM" id="SSF46785">
    <property type="entry name" value="Winged helix' DNA-binding domain"/>
    <property type="match status" value="1"/>
</dbReference>
<dbReference type="InterPro" id="IPR000524">
    <property type="entry name" value="Tscrpt_reg_HTH_GntR"/>
</dbReference>
<dbReference type="Gene3D" id="1.10.10.10">
    <property type="entry name" value="Winged helix-like DNA-binding domain superfamily/Winged helix DNA-binding domain"/>
    <property type="match status" value="1"/>
</dbReference>
<keyword evidence="6" id="KW-0032">Aminotransferase</keyword>
<evidence type="ECO:0000256" key="5">
    <source>
        <dbReference type="ARBA" id="ARBA00023163"/>
    </source>
</evidence>
<dbReference type="InterPro" id="IPR036388">
    <property type="entry name" value="WH-like_DNA-bd_sf"/>
</dbReference>
<evidence type="ECO:0000313" key="7">
    <source>
        <dbReference type="Proteomes" id="UP000199494"/>
    </source>
</evidence>
<keyword evidence="4 6" id="KW-0238">DNA-binding</keyword>
<dbReference type="GO" id="GO:0030170">
    <property type="term" value="F:pyridoxal phosphate binding"/>
    <property type="evidence" value="ECO:0007669"/>
    <property type="project" value="InterPro"/>
</dbReference>
<dbReference type="Gene3D" id="3.40.640.10">
    <property type="entry name" value="Type I PLP-dependent aspartate aminotransferase-like (Major domain)"/>
    <property type="match status" value="1"/>
</dbReference>
<dbReference type="PANTHER" id="PTHR46577:SF1">
    <property type="entry name" value="HTH-TYPE TRANSCRIPTIONAL REGULATORY PROTEIN GABR"/>
    <property type="match status" value="1"/>
</dbReference>
<dbReference type="PANTHER" id="PTHR46577">
    <property type="entry name" value="HTH-TYPE TRANSCRIPTIONAL REGULATORY PROTEIN GABR"/>
    <property type="match status" value="1"/>
</dbReference>
<dbReference type="Pfam" id="PF00392">
    <property type="entry name" value="GntR"/>
    <property type="match status" value="1"/>
</dbReference>
<keyword evidence="7" id="KW-1185">Reference proteome</keyword>
<proteinExistence type="inferred from homology"/>
<evidence type="ECO:0000256" key="4">
    <source>
        <dbReference type="ARBA" id="ARBA00023125"/>
    </source>
</evidence>
<protein>
    <submittedName>
        <fullName evidence="6">DNA-binding transcriptional regulator, MocR family, contains an aminotransferase domain</fullName>
    </submittedName>
</protein>
<dbReference type="STRING" id="530584.SAMN05421630_103288"/>
<dbReference type="InterPro" id="IPR015424">
    <property type="entry name" value="PyrdxlP-dep_Trfase"/>
</dbReference>
<organism evidence="6 7">
    <name type="scientific">Prauserella marina</name>
    <dbReference type="NCBI Taxonomy" id="530584"/>
    <lineage>
        <taxon>Bacteria</taxon>
        <taxon>Bacillati</taxon>
        <taxon>Actinomycetota</taxon>
        <taxon>Actinomycetes</taxon>
        <taxon>Pseudonocardiales</taxon>
        <taxon>Pseudonocardiaceae</taxon>
        <taxon>Prauserella</taxon>
    </lineage>
</organism>
<dbReference type="InterPro" id="IPR051446">
    <property type="entry name" value="HTH_trans_reg/aminotransferase"/>
</dbReference>
<dbReference type="SMART" id="SM00345">
    <property type="entry name" value="HTH_GNTR"/>
    <property type="match status" value="1"/>
</dbReference>
<evidence type="ECO:0000256" key="2">
    <source>
        <dbReference type="ARBA" id="ARBA00022898"/>
    </source>
</evidence>
<dbReference type="EMBL" id="FMZE01000003">
    <property type="protein sequence ID" value="SDC70854.1"/>
    <property type="molecule type" value="Genomic_DNA"/>
</dbReference>
<keyword evidence="5" id="KW-0804">Transcription</keyword>
<evidence type="ECO:0000313" key="6">
    <source>
        <dbReference type="EMBL" id="SDC70854.1"/>
    </source>
</evidence>
<comment type="similarity">
    <text evidence="1">In the C-terminal section; belongs to the class-I pyridoxal-phosphate-dependent aminotransferase family.</text>
</comment>
<reference evidence="6 7" key="1">
    <citation type="submission" date="2016-10" db="EMBL/GenBank/DDBJ databases">
        <authorList>
            <person name="de Groot N.N."/>
        </authorList>
    </citation>
    <scope>NUCLEOTIDE SEQUENCE [LARGE SCALE GENOMIC DNA]</scope>
    <source>
        <strain evidence="6 7">CGMCC 4.5506</strain>
    </source>
</reference>
<sequence length="478" mass="51279">MNAPFPLGGRVAGPRLAELLGDWRRNGSRQGAGDLAAAVRLCVLDGRLLPGTRLPAEREVAESLGVSRTLIGSALDRLRSEGLVASRQGAGSWITAPEAEAFEPAGADLDLIDLTRAAPPAVPGLLGAMDAARSTLTPELLDTGYLVRGLPILRERIARRYTERGLPTDPDQIVVTGGAQNAFAIVLRALTSPGDRVLLEQPCYPNTPEAIRAASILPVVVAVDPEVGWDVTGIEAALRQAGPRLAYFVVDFHNPTGLRMPVEQREHLAAVLANTRTLAVVDETVAELGLEEDGEPVPPLAAFAGDWAITIGSAAKSHWGGLRLGWLRASEELVGRIVSARHSLDLGSPVFEQLVLAELLAADHILSRRRAVIRPRRDALVAAVREHCPEWTFRIPEGGLSLWCKLPEPMSTRLSVAAVNHGVRIVPGARFGVHGGLERWLRLPYTQEADRLDEAVRRLGLAASALRPAPRVTESTVT</sequence>
<accession>A0A1G6NU41</accession>
<name>A0A1G6NU41_9PSEU</name>
<dbReference type="GO" id="GO:0008483">
    <property type="term" value="F:transaminase activity"/>
    <property type="evidence" value="ECO:0007669"/>
    <property type="project" value="UniProtKB-KW"/>
</dbReference>